<gene>
    <name evidence="1" type="ORF">PHMEG_00031741</name>
</gene>
<sequence>SATRLFYRGKYYQWEDTNGTRYEYLHDALKINTVPCWFVLDGLNYDDLKDRMWFSRFTLLATSGQFSPKNESMQFMKMCLLPYWKQNDIQDFGLKYMKMEQSDVDARYFVSGGSLREFLDDDAKSIVNAALKCIATPVDAEKLNSVIGLGSNKQIDRIRMQGVPDRNNSIMRQEMGSMDWKELKVDCAGETTNECVAVMESWAKTPSKMEYWIPATSLCETIDAVAKWTAPDNRLRFCFLQLTKATNHKCNAAILWELAQPFVNEGLSVCYIALVPDEDKRLAFRLKPAQITKKEIVDDVPLYVAHFNEIQQ</sequence>
<evidence type="ECO:0000313" key="1">
    <source>
        <dbReference type="EMBL" id="OWY97676.1"/>
    </source>
</evidence>
<evidence type="ECO:0000313" key="2">
    <source>
        <dbReference type="Proteomes" id="UP000198211"/>
    </source>
</evidence>
<organism evidence="1 2">
    <name type="scientific">Phytophthora megakarya</name>
    <dbReference type="NCBI Taxonomy" id="4795"/>
    <lineage>
        <taxon>Eukaryota</taxon>
        <taxon>Sar</taxon>
        <taxon>Stramenopiles</taxon>
        <taxon>Oomycota</taxon>
        <taxon>Peronosporomycetes</taxon>
        <taxon>Peronosporales</taxon>
        <taxon>Peronosporaceae</taxon>
        <taxon>Phytophthora</taxon>
    </lineage>
</organism>
<feature type="non-terminal residue" evidence="1">
    <location>
        <position position="1"/>
    </location>
</feature>
<accession>A0A225UYP7</accession>
<protein>
    <submittedName>
        <fullName evidence="1">Crinkler (CRN)</fullName>
    </submittedName>
</protein>
<dbReference type="AlphaFoldDB" id="A0A225UYP7"/>
<reference evidence="2" key="1">
    <citation type="submission" date="2017-03" db="EMBL/GenBank/DDBJ databases">
        <title>Phytopthora megakarya and P. palmivora, two closely related causual agents of cacao black pod achieved similar genome size and gene model numbers by different mechanisms.</title>
        <authorList>
            <person name="Ali S."/>
            <person name="Shao J."/>
            <person name="Larry D.J."/>
            <person name="Kronmiller B."/>
            <person name="Shen D."/>
            <person name="Strem M.D."/>
            <person name="Melnick R.L."/>
            <person name="Guiltinan M.J."/>
            <person name="Tyler B.M."/>
            <person name="Meinhardt L.W."/>
            <person name="Bailey B.A."/>
        </authorList>
    </citation>
    <scope>NUCLEOTIDE SEQUENCE [LARGE SCALE GENOMIC DNA]</scope>
    <source>
        <strain evidence="2">zdho120</strain>
    </source>
</reference>
<dbReference type="OrthoDB" id="110859at2759"/>
<keyword evidence="2" id="KW-1185">Reference proteome</keyword>
<name>A0A225UYP7_9STRA</name>
<comment type="caution">
    <text evidence="1">The sequence shown here is derived from an EMBL/GenBank/DDBJ whole genome shotgun (WGS) entry which is preliminary data.</text>
</comment>
<dbReference type="EMBL" id="NBNE01010192">
    <property type="protein sequence ID" value="OWY97676.1"/>
    <property type="molecule type" value="Genomic_DNA"/>
</dbReference>
<dbReference type="Proteomes" id="UP000198211">
    <property type="component" value="Unassembled WGS sequence"/>
</dbReference>
<dbReference type="STRING" id="4795.A0A225UYP7"/>
<proteinExistence type="predicted"/>